<evidence type="ECO:0000256" key="1">
    <source>
        <dbReference type="SAM" id="MobiDB-lite"/>
    </source>
</evidence>
<comment type="caution">
    <text evidence="2">The sequence shown here is derived from an EMBL/GenBank/DDBJ whole genome shotgun (WGS) entry which is preliminary data.</text>
</comment>
<evidence type="ECO:0000313" key="3">
    <source>
        <dbReference type="Proteomes" id="UP000708148"/>
    </source>
</evidence>
<name>A0A8S1IPZ1_9CHLO</name>
<dbReference type="AlphaFoldDB" id="A0A8S1IPZ1"/>
<proteinExistence type="predicted"/>
<gene>
    <name evidence="2" type="ORF">OSTQU699_LOCUS820</name>
</gene>
<keyword evidence="3" id="KW-1185">Reference proteome</keyword>
<feature type="region of interest" description="Disordered" evidence="1">
    <location>
        <begin position="62"/>
        <end position="86"/>
    </location>
</feature>
<reference evidence="2" key="1">
    <citation type="submission" date="2020-12" db="EMBL/GenBank/DDBJ databases">
        <authorList>
            <person name="Iha C."/>
        </authorList>
    </citation>
    <scope>NUCLEOTIDE SEQUENCE</scope>
</reference>
<evidence type="ECO:0000313" key="2">
    <source>
        <dbReference type="EMBL" id="CAD7695459.1"/>
    </source>
</evidence>
<protein>
    <submittedName>
        <fullName evidence="2">Uncharacterized protein</fullName>
    </submittedName>
</protein>
<dbReference type="Proteomes" id="UP000708148">
    <property type="component" value="Unassembled WGS sequence"/>
</dbReference>
<dbReference type="EMBL" id="CAJHUC010000347">
    <property type="protein sequence ID" value="CAD7695459.1"/>
    <property type="molecule type" value="Genomic_DNA"/>
</dbReference>
<organism evidence="2 3">
    <name type="scientific">Ostreobium quekettii</name>
    <dbReference type="NCBI Taxonomy" id="121088"/>
    <lineage>
        <taxon>Eukaryota</taxon>
        <taxon>Viridiplantae</taxon>
        <taxon>Chlorophyta</taxon>
        <taxon>core chlorophytes</taxon>
        <taxon>Ulvophyceae</taxon>
        <taxon>TCBD clade</taxon>
        <taxon>Bryopsidales</taxon>
        <taxon>Ostreobineae</taxon>
        <taxon>Ostreobiaceae</taxon>
        <taxon>Ostreobium</taxon>
    </lineage>
</organism>
<accession>A0A8S1IPZ1</accession>
<sequence>MEWNTIRFITGCSQRCRAKEAKLDTVQVNASLCLKSPFVHGCDGLDVCTPWVTTVLVGMNRNTPPQQGKRAAVQHDNGTAWPLAHETPSNVRRLAESLAQRHKEVDRLAGSFQFQG</sequence>